<accession>A0A6C0D757</accession>
<organism evidence="1">
    <name type="scientific">viral metagenome</name>
    <dbReference type="NCBI Taxonomy" id="1070528"/>
    <lineage>
        <taxon>unclassified sequences</taxon>
        <taxon>metagenomes</taxon>
        <taxon>organismal metagenomes</taxon>
    </lineage>
</organism>
<dbReference type="EMBL" id="MN739544">
    <property type="protein sequence ID" value="QHT12347.1"/>
    <property type="molecule type" value="Genomic_DNA"/>
</dbReference>
<name>A0A6C0D757_9ZZZZ</name>
<reference evidence="1" key="1">
    <citation type="journal article" date="2020" name="Nature">
        <title>Giant virus diversity and host interactions through global metagenomics.</title>
        <authorList>
            <person name="Schulz F."/>
            <person name="Roux S."/>
            <person name="Paez-Espino D."/>
            <person name="Jungbluth S."/>
            <person name="Walsh D.A."/>
            <person name="Denef V.J."/>
            <person name="McMahon K.D."/>
            <person name="Konstantinidis K.T."/>
            <person name="Eloe-Fadrosh E.A."/>
            <person name="Kyrpides N.C."/>
            <person name="Woyke T."/>
        </authorList>
    </citation>
    <scope>NUCLEOTIDE SEQUENCE</scope>
    <source>
        <strain evidence="1">GVMAG-M-3300023174-129</strain>
    </source>
</reference>
<evidence type="ECO:0000313" key="1">
    <source>
        <dbReference type="EMBL" id="QHT12347.1"/>
    </source>
</evidence>
<sequence>MVLNYKNILFKELCDSYSKVLEKPIEQFIDSDIKQHDIDIFKNEANQESPFDKLNLKKHMYDLYTQGKASIVSKKISNARVCIVTENVKEFYPWNTWSTVFQWMGVPKDSSFWQIYIYSSKVKRVLPNEGPIGPEHLNGGYTYACKSDCIVIYRYEEATRVLIHELLHASCTDNMNNSVELREAATEMWAELFLVTILAKGNYKKTLELWNIQDHYIQDLNYSVKTFHSVTSAQDYGARYTTLREDILDNFKLYLDISYKPKRTHMSRFTSPNLDTYLN</sequence>
<protein>
    <submittedName>
        <fullName evidence="1">Uncharacterized protein</fullName>
    </submittedName>
</protein>
<dbReference type="AlphaFoldDB" id="A0A6C0D757"/>
<proteinExistence type="predicted"/>